<feature type="signal peptide" evidence="1">
    <location>
        <begin position="1"/>
        <end position="21"/>
    </location>
</feature>
<evidence type="ECO:0000313" key="3">
    <source>
        <dbReference type="Proteomes" id="UP000278807"/>
    </source>
</evidence>
<proteinExistence type="predicted"/>
<reference evidence="4" key="1">
    <citation type="submission" date="2017-02" db="UniProtKB">
        <authorList>
            <consortium name="WormBaseParasite"/>
        </authorList>
    </citation>
    <scope>IDENTIFICATION</scope>
</reference>
<gene>
    <name evidence="2" type="ORF">HNAJ_LOCUS2049</name>
</gene>
<sequence>MKSSFMLIFLLLNLASKLISASELILLNTKNARTFASSVEEGSASYFATDEEVFYEQPTCFRSSPNSFDADMLNWLVVDLGSVIHNLTEVYIASGQNQESDNVEVFVTTYLGTSAHISRSGNSLIWNSYQECGKTTSDEHSGSSATVRCTHPLDGRWLILRRKAPKPLSVCLLAVYVTKSKLFIIIIY</sequence>
<dbReference type="AlphaFoldDB" id="A0A0R3T4R2"/>
<evidence type="ECO:0000256" key="1">
    <source>
        <dbReference type="SAM" id="SignalP"/>
    </source>
</evidence>
<accession>A0A0R3T4R2</accession>
<dbReference type="EMBL" id="UZAE01000917">
    <property type="protein sequence ID" value="VDN97908.1"/>
    <property type="molecule type" value="Genomic_DNA"/>
</dbReference>
<keyword evidence="1" id="KW-0732">Signal</keyword>
<dbReference type="InterPro" id="IPR008979">
    <property type="entry name" value="Galactose-bd-like_sf"/>
</dbReference>
<dbReference type="SUPFAM" id="SSF49785">
    <property type="entry name" value="Galactose-binding domain-like"/>
    <property type="match status" value="1"/>
</dbReference>
<dbReference type="WBParaSite" id="HNAJ_0000205001-mRNA-1">
    <property type="protein sequence ID" value="HNAJ_0000205001-mRNA-1"/>
    <property type="gene ID" value="HNAJ_0000205001"/>
</dbReference>
<dbReference type="OrthoDB" id="6276417at2759"/>
<reference evidence="2 3" key="2">
    <citation type="submission" date="2018-11" db="EMBL/GenBank/DDBJ databases">
        <authorList>
            <consortium name="Pathogen Informatics"/>
        </authorList>
    </citation>
    <scope>NUCLEOTIDE SEQUENCE [LARGE SCALE GENOMIC DNA]</scope>
</reference>
<name>A0A0R3T4R2_RODNA</name>
<protein>
    <submittedName>
        <fullName evidence="4">FTP domain-containing protein</fullName>
    </submittedName>
</protein>
<evidence type="ECO:0000313" key="2">
    <source>
        <dbReference type="EMBL" id="VDN97908.1"/>
    </source>
</evidence>
<feature type="chain" id="PRO_5043131651" evidence="1">
    <location>
        <begin position="22"/>
        <end position="188"/>
    </location>
</feature>
<keyword evidence="3" id="KW-1185">Reference proteome</keyword>
<evidence type="ECO:0000313" key="4">
    <source>
        <dbReference type="WBParaSite" id="HNAJ_0000205001-mRNA-1"/>
    </source>
</evidence>
<organism evidence="4">
    <name type="scientific">Rodentolepis nana</name>
    <name type="common">Dwarf tapeworm</name>
    <name type="synonym">Hymenolepis nana</name>
    <dbReference type="NCBI Taxonomy" id="102285"/>
    <lineage>
        <taxon>Eukaryota</taxon>
        <taxon>Metazoa</taxon>
        <taxon>Spiralia</taxon>
        <taxon>Lophotrochozoa</taxon>
        <taxon>Platyhelminthes</taxon>
        <taxon>Cestoda</taxon>
        <taxon>Eucestoda</taxon>
        <taxon>Cyclophyllidea</taxon>
        <taxon>Hymenolepididae</taxon>
        <taxon>Rodentolepis</taxon>
    </lineage>
</organism>
<dbReference type="Proteomes" id="UP000278807">
    <property type="component" value="Unassembled WGS sequence"/>
</dbReference>
<dbReference type="Gene3D" id="2.60.120.260">
    <property type="entry name" value="Galactose-binding domain-like"/>
    <property type="match status" value="1"/>
</dbReference>